<dbReference type="InterPro" id="IPR052514">
    <property type="entry name" value="SAM-dependent_MTase"/>
</dbReference>
<organism evidence="2">
    <name type="scientific">marine sediment metagenome</name>
    <dbReference type="NCBI Taxonomy" id="412755"/>
    <lineage>
        <taxon>unclassified sequences</taxon>
        <taxon>metagenomes</taxon>
        <taxon>ecological metagenomes</taxon>
    </lineage>
</organism>
<dbReference type="PANTHER" id="PTHR34203:SF15">
    <property type="entry name" value="SLL1173 PROTEIN"/>
    <property type="match status" value="1"/>
</dbReference>
<feature type="non-terminal residue" evidence="2">
    <location>
        <position position="121"/>
    </location>
</feature>
<dbReference type="InterPro" id="IPR029063">
    <property type="entry name" value="SAM-dependent_MTases_sf"/>
</dbReference>
<dbReference type="EMBL" id="BARV01021890">
    <property type="protein sequence ID" value="GAI28792.1"/>
    <property type="molecule type" value="Genomic_DNA"/>
</dbReference>
<dbReference type="AlphaFoldDB" id="X1MAW4"/>
<dbReference type="SUPFAM" id="SSF53335">
    <property type="entry name" value="S-adenosyl-L-methionine-dependent methyltransferases"/>
    <property type="match status" value="1"/>
</dbReference>
<evidence type="ECO:0000259" key="1">
    <source>
        <dbReference type="Pfam" id="PF05050"/>
    </source>
</evidence>
<reference evidence="2" key="1">
    <citation type="journal article" date="2014" name="Front. Microbiol.">
        <title>High frequency of phylogenetically diverse reductive dehalogenase-homologous genes in deep subseafloor sedimentary metagenomes.</title>
        <authorList>
            <person name="Kawai M."/>
            <person name="Futagami T."/>
            <person name="Toyoda A."/>
            <person name="Takaki Y."/>
            <person name="Nishi S."/>
            <person name="Hori S."/>
            <person name="Arai W."/>
            <person name="Tsubouchi T."/>
            <person name="Morono Y."/>
            <person name="Uchiyama I."/>
            <person name="Ito T."/>
            <person name="Fujiyama A."/>
            <person name="Inagaki F."/>
            <person name="Takami H."/>
        </authorList>
    </citation>
    <scope>NUCLEOTIDE SEQUENCE</scope>
    <source>
        <strain evidence="2">Expedition CK06-06</strain>
    </source>
</reference>
<comment type="caution">
    <text evidence="2">The sequence shown here is derived from an EMBL/GenBank/DDBJ whole genome shotgun (WGS) entry which is preliminary data.</text>
</comment>
<protein>
    <recommendedName>
        <fullName evidence="1">Methyltransferase FkbM domain-containing protein</fullName>
    </recommendedName>
</protein>
<feature type="domain" description="Methyltransferase FkbM" evidence="1">
    <location>
        <begin position="12"/>
        <end position="104"/>
    </location>
</feature>
<name>X1MAW4_9ZZZZ</name>
<dbReference type="Pfam" id="PF05050">
    <property type="entry name" value="Methyltransf_21"/>
    <property type="match status" value="1"/>
</dbReference>
<sequence length="121" mass="13677">MLNPSFSKDNVLAASKHKTLEKGSFVEVQTITLDDFFENKIKNNKVDVIKVDAEGAEGLAMDGSEKILKSNNLTVFIEFWPDGLRNLGTDPLELLHKLQKYGFKTKLINERKQSLEPIEVI</sequence>
<proteinExistence type="predicted"/>
<gene>
    <name evidence="2" type="ORF">S06H3_36178</name>
</gene>
<dbReference type="Gene3D" id="3.40.50.150">
    <property type="entry name" value="Vaccinia Virus protein VP39"/>
    <property type="match status" value="1"/>
</dbReference>
<evidence type="ECO:0000313" key="2">
    <source>
        <dbReference type="EMBL" id="GAI28792.1"/>
    </source>
</evidence>
<accession>X1MAW4</accession>
<dbReference type="NCBIfam" id="TIGR01444">
    <property type="entry name" value="fkbM_fam"/>
    <property type="match status" value="1"/>
</dbReference>
<dbReference type="PANTHER" id="PTHR34203">
    <property type="entry name" value="METHYLTRANSFERASE, FKBM FAMILY PROTEIN"/>
    <property type="match status" value="1"/>
</dbReference>
<dbReference type="InterPro" id="IPR006342">
    <property type="entry name" value="FkbM_mtfrase"/>
</dbReference>